<comment type="caution">
    <text evidence="6">The sequence shown here is derived from an EMBL/GenBank/DDBJ whole genome shotgun (WGS) entry which is preliminary data.</text>
</comment>
<evidence type="ECO:0000313" key="7">
    <source>
        <dbReference type="Proteomes" id="UP000554235"/>
    </source>
</evidence>
<evidence type="ECO:0000313" key="6">
    <source>
        <dbReference type="EMBL" id="KAF4454306.1"/>
    </source>
</evidence>
<evidence type="ECO:0000259" key="4">
    <source>
        <dbReference type="Pfam" id="PF00561"/>
    </source>
</evidence>
<dbReference type="GO" id="GO:0004177">
    <property type="term" value="F:aminopeptidase activity"/>
    <property type="evidence" value="ECO:0007669"/>
    <property type="project" value="UniProtKB-KW"/>
</dbReference>
<reference evidence="6 7" key="1">
    <citation type="submission" date="2020-01" db="EMBL/GenBank/DDBJ databases">
        <title>Identification and distribution of gene clusters putatively required for synthesis of sphingolipid metabolism inhibitors in phylogenetically diverse species of the filamentous fungus Fusarium.</title>
        <authorList>
            <person name="Kim H.-S."/>
            <person name="Busman M."/>
            <person name="Brown D.W."/>
            <person name="Divon H."/>
            <person name="Uhlig S."/>
            <person name="Proctor R.H."/>
        </authorList>
    </citation>
    <scope>NUCLEOTIDE SEQUENCE [LARGE SCALE GENOMIC DNA]</scope>
    <source>
        <strain evidence="6 7">NRRL 20459</strain>
    </source>
</reference>
<dbReference type="PANTHER" id="PTHR43248">
    <property type="entry name" value="2-SUCCINYL-6-HYDROXY-2,4-CYCLOHEXADIENE-1-CARBOXYLATE SYNTHASE"/>
    <property type="match status" value="1"/>
</dbReference>
<feature type="signal peptide" evidence="3">
    <location>
        <begin position="1"/>
        <end position="20"/>
    </location>
</feature>
<keyword evidence="7" id="KW-1185">Reference proteome</keyword>
<evidence type="ECO:0000256" key="3">
    <source>
        <dbReference type="SAM" id="SignalP"/>
    </source>
</evidence>
<feature type="domain" description="Peptidase S33 tripeptidyl aminopeptidase-like C-terminal" evidence="5">
    <location>
        <begin position="422"/>
        <end position="518"/>
    </location>
</feature>
<dbReference type="InterPro" id="IPR000073">
    <property type="entry name" value="AB_hydrolase_1"/>
</dbReference>
<evidence type="ECO:0000259" key="5">
    <source>
        <dbReference type="Pfam" id="PF08386"/>
    </source>
</evidence>
<dbReference type="InterPro" id="IPR013595">
    <property type="entry name" value="Pept_S33_TAP-like_C"/>
</dbReference>
<dbReference type="EMBL" id="JAADYS010002819">
    <property type="protein sequence ID" value="KAF4454306.1"/>
    <property type="molecule type" value="Genomic_DNA"/>
</dbReference>
<comment type="similarity">
    <text evidence="1">Belongs to the peptidase S33 family.</text>
</comment>
<dbReference type="InterPro" id="IPR051601">
    <property type="entry name" value="Serine_prot/Carboxylest_S33"/>
</dbReference>
<keyword evidence="6" id="KW-0031">Aminopeptidase</keyword>
<feature type="domain" description="AB hydrolase-1" evidence="4">
    <location>
        <begin position="95"/>
        <end position="243"/>
    </location>
</feature>
<dbReference type="Proteomes" id="UP000554235">
    <property type="component" value="Unassembled WGS sequence"/>
</dbReference>
<organism evidence="6 7">
    <name type="scientific">Fusarium albosuccineum</name>
    <dbReference type="NCBI Taxonomy" id="1237068"/>
    <lineage>
        <taxon>Eukaryota</taxon>
        <taxon>Fungi</taxon>
        <taxon>Dikarya</taxon>
        <taxon>Ascomycota</taxon>
        <taxon>Pezizomycotina</taxon>
        <taxon>Sordariomycetes</taxon>
        <taxon>Hypocreomycetidae</taxon>
        <taxon>Hypocreales</taxon>
        <taxon>Nectriaceae</taxon>
        <taxon>Fusarium</taxon>
        <taxon>Fusarium decemcellulare species complex</taxon>
    </lineage>
</organism>
<feature type="chain" id="PRO_5034930571" evidence="3">
    <location>
        <begin position="21"/>
        <end position="531"/>
    </location>
</feature>
<dbReference type="OrthoDB" id="425534at2759"/>
<dbReference type="Pfam" id="PF08386">
    <property type="entry name" value="Abhydrolase_4"/>
    <property type="match status" value="1"/>
</dbReference>
<keyword evidence="3" id="KW-0732">Signal</keyword>
<dbReference type="InterPro" id="IPR029058">
    <property type="entry name" value="AB_hydrolase_fold"/>
</dbReference>
<evidence type="ECO:0000256" key="1">
    <source>
        <dbReference type="ARBA" id="ARBA00010088"/>
    </source>
</evidence>
<dbReference type="Pfam" id="PF00561">
    <property type="entry name" value="Abhydrolase_1"/>
    <property type="match status" value="1"/>
</dbReference>
<sequence length="531" mass="58142">MRSHNIILTGLTLGIANSLAVPSGSTGSRETSTLNWVPCDLDFSDETKARMTKDMDCATLEVPLDYTAKNTGRTIDIQLLRAKANKKPFRGSVLGNPGGPGGSGVEWVAEKGPAFRDRLGGHFHFIGFDPRCENATATVSSRLSKRDNGFLPQADPWPLIRDEVWQEMGQYADTCYEKQRETGHYIGTAAVARDMLSIVDALNEDGKLRYWGISYGSILGQVFASMFPSRVDRFMLDSVMLADEFLINTVTGTLRDADESLLHVFSECVNGGPKSCVLANYAGPKTTAEDLRVALQKLFEELIRMPALPPDIGIPEVSLPHGGTSLLFTLKSLIFACLLGPKTYPNAVEIICFALKGKWKNALSAAPEPTSPASQWNIGADAFFGIGCSDSSFRAESAEDLYSVTQAHLSQSSFADMGVALMKRLHCARWRFRAAEQIDTNKLRNIHTSYPILFVNGKYDPVTPLSHAWEASARFRGSRVLVHEGVGHVSTSHPSNCTLQAIAEYFMEGKLPDIGTICKPDMPAFEYAENP</sequence>
<evidence type="ECO:0000256" key="2">
    <source>
        <dbReference type="ARBA" id="ARBA00022801"/>
    </source>
</evidence>
<proteinExistence type="inferred from homology"/>
<protein>
    <submittedName>
        <fullName evidence="6">Tripeptidyl aminopeptidase</fullName>
    </submittedName>
</protein>
<gene>
    <name evidence="6" type="ORF">FALBO_15851</name>
</gene>
<accession>A0A8H4P347</accession>
<dbReference type="Gene3D" id="3.40.50.1820">
    <property type="entry name" value="alpha/beta hydrolase"/>
    <property type="match status" value="1"/>
</dbReference>
<name>A0A8H4P347_9HYPO</name>
<dbReference type="PANTHER" id="PTHR43248:SF25">
    <property type="entry name" value="AB HYDROLASE-1 DOMAIN-CONTAINING PROTEIN-RELATED"/>
    <property type="match status" value="1"/>
</dbReference>
<dbReference type="SUPFAM" id="SSF53474">
    <property type="entry name" value="alpha/beta-Hydrolases"/>
    <property type="match status" value="1"/>
</dbReference>
<dbReference type="AlphaFoldDB" id="A0A8H4P347"/>
<keyword evidence="6" id="KW-0645">Protease</keyword>
<keyword evidence="2" id="KW-0378">Hydrolase</keyword>